<dbReference type="AlphaFoldDB" id="A0A6N8FIS9"/>
<feature type="binding site" evidence="11">
    <location>
        <position position="292"/>
    </location>
    <ligand>
        <name>L-glutamine</name>
        <dbReference type="ChEBI" id="CHEBI:58359"/>
    </ligand>
</feature>
<evidence type="ECO:0000256" key="1">
    <source>
        <dbReference type="ARBA" id="ARBA00004812"/>
    </source>
</evidence>
<dbReference type="Pfam" id="PF00117">
    <property type="entry name" value="GATase"/>
    <property type="match status" value="1"/>
</dbReference>
<accession>A0A6N8FIS9</accession>
<reference evidence="13 14" key="1">
    <citation type="submission" date="2019-11" db="EMBL/GenBank/DDBJ databases">
        <authorList>
            <person name="Li X."/>
        </authorList>
    </citation>
    <scope>NUCLEOTIDE SEQUENCE [LARGE SCALE GENOMIC DNA]</scope>
    <source>
        <strain evidence="13 14">L9</strain>
    </source>
</reference>
<dbReference type="EC" id="6.3.5.5" evidence="11"/>
<feature type="binding site" evidence="11">
    <location>
        <position position="293"/>
    </location>
    <ligand>
        <name>L-glutamine</name>
        <dbReference type="ChEBI" id="CHEBI:58359"/>
    </ligand>
</feature>
<dbReference type="PRINTS" id="PR00097">
    <property type="entry name" value="ANTSNTHASEII"/>
</dbReference>
<comment type="pathway">
    <text evidence="2 11">Amino-acid biosynthesis; L-arginine biosynthesis; carbamoyl phosphate from bicarbonate: step 1/1.</text>
</comment>
<comment type="caution">
    <text evidence="13">The sequence shown here is derived from an EMBL/GenBank/DDBJ whole genome shotgun (WGS) entry which is preliminary data.</text>
</comment>
<dbReference type="PROSITE" id="PS51273">
    <property type="entry name" value="GATASE_TYPE_1"/>
    <property type="match status" value="1"/>
</dbReference>
<feature type="binding site" evidence="11">
    <location>
        <position position="290"/>
    </location>
    <ligand>
        <name>L-glutamine</name>
        <dbReference type="ChEBI" id="CHEBI:58359"/>
    </ligand>
</feature>
<feature type="region of interest" description="CPSase" evidence="11">
    <location>
        <begin position="1"/>
        <end position="172"/>
    </location>
</feature>
<evidence type="ECO:0000256" key="10">
    <source>
        <dbReference type="ARBA" id="ARBA00049285"/>
    </source>
</evidence>
<dbReference type="GO" id="GO:0006207">
    <property type="term" value="P:'de novo' pyrimidine nucleobase biosynthetic process"/>
    <property type="evidence" value="ECO:0007669"/>
    <property type="project" value="InterPro"/>
</dbReference>
<keyword evidence="6 11" id="KW-0067">ATP-binding</keyword>
<evidence type="ECO:0000256" key="2">
    <source>
        <dbReference type="ARBA" id="ARBA00005077"/>
    </source>
</evidence>
<dbReference type="InterPro" id="IPR035686">
    <property type="entry name" value="CPSase_GATase1"/>
</dbReference>
<dbReference type="SUPFAM" id="SSF52317">
    <property type="entry name" value="Class I glutamine amidotransferase-like"/>
    <property type="match status" value="1"/>
</dbReference>
<dbReference type="SUPFAM" id="SSF52021">
    <property type="entry name" value="Carbamoyl phosphate synthetase, small subunit N-terminal domain"/>
    <property type="match status" value="1"/>
</dbReference>
<feature type="active site" description="Nucleophile" evidence="11">
    <location>
        <position position="248"/>
    </location>
</feature>
<evidence type="ECO:0000256" key="9">
    <source>
        <dbReference type="ARBA" id="ARBA00048816"/>
    </source>
</evidence>
<dbReference type="HAMAP" id="MF_01209">
    <property type="entry name" value="CPSase_S_chain"/>
    <property type="match status" value="1"/>
</dbReference>
<dbReference type="NCBIfam" id="NF009475">
    <property type="entry name" value="PRK12838.1"/>
    <property type="match status" value="1"/>
</dbReference>
<comment type="function">
    <text evidence="11">Small subunit of the glutamine-dependent carbamoyl phosphate synthetase (CPSase). CPSase catalyzes the formation of carbamoyl phosphate from the ammonia moiety of glutamine, carbonate, and phosphate donated by ATP, constituting the first step of 2 biosynthetic pathways, one leading to arginine and/or urea and the other to pyrimidine nucleotides. The small subunit (glutamine amidotransferase) binds and cleaves glutamine to supply the large subunit with the substrate ammonia.</text>
</comment>
<comment type="subunit">
    <text evidence="11">Composed of two chains; the small (or glutamine) chain promotes the hydrolysis of glutamine to ammonia, which is used by the large (or ammonia) chain to synthesize carbamoyl phosphate. Tetramer of heterodimers (alpha,beta)4.</text>
</comment>
<dbReference type="Proteomes" id="UP000469125">
    <property type="component" value="Unassembled WGS sequence"/>
</dbReference>
<dbReference type="PRINTS" id="PR00096">
    <property type="entry name" value="GATASE"/>
</dbReference>
<keyword evidence="11" id="KW-0028">Amino-acid biosynthesis</keyword>
<dbReference type="InterPro" id="IPR036480">
    <property type="entry name" value="CarbP_synth_ssu_N_sf"/>
</dbReference>
<keyword evidence="7 11" id="KW-0315">Glutamine amidotransferase</keyword>
<protein>
    <recommendedName>
        <fullName evidence="11">Carbamoyl phosphate synthase small chain</fullName>
        <ecNumber evidence="11">6.3.5.5</ecNumber>
    </recommendedName>
    <alternativeName>
        <fullName evidence="11">Carbamoyl phosphate synthetase glutamine chain</fullName>
    </alternativeName>
</protein>
<dbReference type="UniPathway" id="UPA00068">
    <property type="reaction ID" value="UER00171"/>
</dbReference>
<dbReference type="InterPro" id="IPR050472">
    <property type="entry name" value="Anth_synth/Amidotransfase"/>
</dbReference>
<organism evidence="13 14">
    <name type="scientific">Ornithinibacillus caprae</name>
    <dbReference type="NCBI Taxonomy" id="2678566"/>
    <lineage>
        <taxon>Bacteria</taxon>
        <taxon>Bacillati</taxon>
        <taxon>Bacillota</taxon>
        <taxon>Bacilli</taxon>
        <taxon>Bacillales</taxon>
        <taxon>Bacillaceae</taxon>
        <taxon>Ornithinibacillus</taxon>
    </lineage>
</organism>
<evidence type="ECO:0000313" key="13">
    <source>
        <dbReference type="EMBL" id="MUK89510.1"/>
    </source>
</evidence>
<evidence type="ECO:0000256" key="8">
    <source>
        <dbReference type="ARBA" id="ARBA00022975"/>
    </source>
</evidence>
<dbReference type="SMART" id="SM01097">
    <property type="entry name" value="CPSase_sm_chain"/>
    <property type="match status" value="1"/>
</dbReference>
<dbReference type="FunFam" id="3.50.30.20:FF:000001">
    <property type="entry name" value="Carbamoyl-phosphate synthase small chain"/>
    <property type="match status" value="1"/>
</dbReference>
<feature type="active site" evidence="11">
    <location>
        <position position="335"/>
    </location>
</feature>
<feature type="binding site" evidence="11">
    <location>
        <position position="221"/>
    </location>
    <ligand>
        <name>L-glutamine</name>
        <dbReference type="ChEBI" id="CHEBI:58359"/>
    </ligand>
</feature>
<dbReference type="FunFam" id="3.40.50.880:FF:000029">
    <property type="entry name" value="Carbamoyl-phosphate synthase small chain"/>
    <property type="match status" value="1"/>
</dbReference>
<dbReference type="PANTHER" id="PTHR43418">
    <property type="entry name" value="MULTIFUNCTIONAL TRYPTOPHAN BIOSYNTHESIS PROTEIN-RELATED"/>
    <property type="match status" value="1"/>
</dbReference>
<evidence type="ECO:0000256" key="5">
    <source>
        <dbReference type="ARBA" id="ARBA00022741"/>
    </source>
</evidence>
<evidence type="ECO:0000256" key="4">
    <source>
        <dbReference type="ARBA" id="ARBA00022598"/>
    </source>
</evidence>
<dbReference type="Pfam" id="PF00988">
    <property type="entry name" value="CPSase_sm_chain"/>
    <property type="match status" value="1"/>
</dbReference>
<dbReference type="UniPathway" id="UPA00070">
    <property type="reaction ID" value="UER00115"/>
</dbReference>
<dbReference type="PRINTS" id="PR00099">
    <property type="entry name" value="CPSGATASE"/>
</dbReference>
<proteinExistence type="inferred from homology"/>
<evidence type="ECO:0000256" key="6">
    <source>
        <dbReference type="ARBA" id="ARBA00022840"/>
    </source>
</evidence>
<feature type="active site" evidence="11">
    <location>
        <position position="333"/>
    </location>
</feature>
<keyword evidence="11" id="KW-0055">Arginine biosynthesis</keyword>
<name>A0A6N8FIS9_9BACI</name>
<dbReference type="CDD" id="cd01744">
    <property type="entry name" value="GATase1_CPSase"/>
    <property type="match status" value="1"/>
</dbReference>
<gene>
    <name evidence="11 13" type="primary">carA</name>
    <name evidence="13" type="ORF">GMD78_14175</name>
</gene>
<evidence type="ECO:0000313" key="14">
    <source>
        <dbReference type="Proteomes" id="UP000469125"/>
    </source>
</evidence>
<evidence type="ECO:0000256" key="11">
    <source>
        <dbReference type="HAMAP-Rule" id="MF_01209"/>
    </source>
</evidence>
<feature type="binding site" evidence="11">
    <location>
        <position position="252"/>
    </location>
    <ligand>
        <name>L-glutamine</name>
        <dbReference type="ChEBI" id="CHEBI:58359"/>
    </ligand>
</feature>
<dbReference type="Gene3D" id="3.40.50.880">
    <property type="match status" value="1"/>
</dbReference>
<keyword evidence="14" id="KW-1185">Reference proteome</keyword>
<dbReference type="PANTHER" id="PTHR43418:SF7">
    <property type="entry name" value="CARBAMOYL-PHOSPHATE SYNTHASE SMALL CHAIN"/>
    <property type="match status" value="1"/>
</dbReference>
<evidence type="ECO:0000256" key="7">
    <source>
        <dbReference type="ARBA" id="ARBA00022962"/>
    </source>
</evidence>
<feature type="binding site" evidence="11">
    <location>
        <position position="223"/>
    </location>
    <ligand>
        <name>L-glutamine</name>
        <dbReference type="ChEBI" id="CHEBI:58359"/>
    </ligand>
</feature>
<dbReference type="Gene3D" id="3.50.30.20">
    <property type="entry name" value="Carbamoyl-phosphate synthase small subunit, N-terminal domain"/>
    <property type="match status" value="1"/>
</dbReference>
<keyword evidence="8 11" id="KW-0665">Pyrimidine biosynthesis</keyword>
<dbReference type="NCBIfam" id="TIGR01368">
    <property type="entry name" value="CPSaseIIsmall"/>
    <property type="match status" value="1"/>
</dbReference>
<dbReference type="GO" id="GO:0044205">
    <property type="term" value="P:'de novo' UMP biosynthetic process"/>
    <property type="evidence" value="ECO:0007669"/>
    <property type="project" value="UniProtKB-UniRule"/>
</dbReference>
<feature type="binding site" evidence="11">
    <location>
        <position position="47"/>
    </location>
    <ligand>
        <name>L-glutamine</name>
        <dbReference type="ChEBI" id="CHEBI:58359"/>
    </ligand>
</feature>
<dbReference type="InterPro" id="IPR002474">
    <property type="entry name" value="CarbamoylP_synth_ssu_N"/>
</dbReference>
<dbReference type="InterPro" id="IPR006274">
    <property type="entry name" value="CarbamoylP_synth_ssu"/>
</dbReference>
<comment type="catalytic activity">
    <reaction evidence="9 11">
        <text>hydrogencarbonate + L-glutamine + 2 ATP + H2O = carbamoyl phosphate + L-glutamate + 2 ADP + phosphate + 2 H(+)</text>
        <dbReference type="Rhea" id="RHEA:18633"/>
        <dbReference type="ChEBI" id="CHEBI:15377"/>
        <dbReference type="ChEBI" id="CHEBI:15378"/>
        <dbReference type="ChEBI" id="CHEBI:17544"/>
        <dbReference type="ChEBI" id="CHEBI:29985"/>
        <dbReference type="ChEBI" id="CHEBI:30616"/>
        <dbReference type="ChEBI" id="CHEBI:43474"/>
        <dbReference type="ChEBI" id="CHEBI:58228"/>
        <dbReference type="ChEBI" id="CHEBI:58359"/>
        <dbReference type="ChEBI" id="CHEBI:456216"/>
        <dbReference type="EC" id="6.3.5.5"/>
    </reaction>
</comment>
<dbReference type="GO" id="GO:0006526">
    <property type="term" value="P:L-arginine biosynthetic process"/>
    <property type="evidence" value="ECO:0007669"/>
    <property type="project" value="UniProtKB-UniRule"/>
</dbReference>
<evidence type="ECO:0000259" key="12">
    <source>
        <dbReference type="SMART" id="SM01097"/>
    </source>
</evidence>
<comment type="similarity">
    <text evidence="3 11">Belongs to the CarA family.</text>
</comment>
<dbReference type="GO" id="GO:0006541">
    <property type="term" value="P:glutamine metabolic process"/>
    <property type="evidence" value="ECO:0007669"/>
    <property type="project" value="InterPro"/>
</dbReference>
<dbReference type="InterPro" id="IPR029062">
    <property type="entry name" value="Class_I_gatase-like"/>
</dbReference>
<feature type="domain" description="Carbamoyl-phosphate synthase small subunit N-terminal" evidence="12">
    <location>
        <begin position="3"/>
        <end position="133"/>
    </location>
</feature>
<keyword evidence="4 11" id="KW-0436">Ligase</keyword>
<dbReference type="EMBL" id="WOCA01000012">
    <property type="protein sequence ID" value="MUK89510.1"/>
    <property type="molecule type" value="Genomic_DNA"/>
</dbReference>
<keyword evidence="5 11" id="KW-0547">Nucleotide-binding</keyword>
<comment type="pathway">
    <text evidence="1 11">Pyrimidine metabolism; UMP biosynthesis via de novo pathway; (S)-dihydroorotate from bicarbonate: step 1/3.</text>
</comment>
<evidence type="ECO:0000256" key="3">
    <source>
        <dbReference type="ARBA" id="ARBA00007800"/>
    </source>
</evidence>
<comment type="catalytic activity">
    <reaction evidence="10 11">
        <text>L-glutamine + H2O = L-glutamate + NH4(+)</text>
        <dbReference type="Rhea" id="RHEA:15889"/>
        <dbReference type="ChEBI" id="CHEBI:15377"/>
        <dbReference type="ChEBI" id="CHEBI:28938"/>
        <dbReference type="ChEBI" id="CHEBI:29985"/>
        <dbReference type="ChEBI" id="CHEBI:58359"/>
    </reaction>
</comment>
<dbReference type="InterPro" id="IPR017926">
    <property type="entry name" value="GATASE"/>
</dbReference>
<feature type="binding site" evidence="11">
    <location>
        <position position="249"/>
    </location>
    <ligand>
        <name>L-glutamine</name>
        <dbReference type="ChEBI" id="CHEBI:58359"/>
    </ligand>
</feature>
<dbReference type="GO" id="GO:0005524">
    <property type="term" value="F:ATP binding"/>
    <property type="evidence" value="ECO:0007669"/>
    <property type="project" value="UniProtKB-UniRule"/>
</dbReference>
<sequence length="367" mass="40994">MLFKRQLVLEDGTIFVGDGFGSDRSISGEVVFNTSMTGYQEIITDPSYCGQIVTLTYPLIGNYGVNRDDFETVAPFINGLIVREMSEYPSNFRSDENLDNFLRAHDIPGLSGIDTRKLTRIIRNYGTMKGYITNSDQPLDSILQKLKQTPLRNDQVKQTSTVKPYIVPGRGLRIVLVDFGMKHGILRELTKRNSHVTVVPYNYGAENILRLKPDGIMLTNGPGDPKDVPEAIEMIKEVIGTIPIFGICLGHQLLALACGAETEKLKFGHRGGNHPVKDLENGKTYLTSQNHGYAVVKQSLANTGLQLTQVALNDQTVEGIRHLTYPAFSVQYHPESSPGPEDTNYLFDDFLTMIKNYQKRSEEIIYA</sequence>
<dbReference type="RefSeq" id="WP_155669475.1">
    <property type="nucleotide sequence ID" value="NZ_WOCA01000012.1"/>
</dbReference>
<dbReference type="GO" id="GO:0004088">
    <property type="term" value="F:carbamoyl-phosphate synthase (glutamine-hydrolyzing) activity"/>
    <property type="evidence" value="ECO:0007669"/>
    <property type="project" value="UniProtKB-UniRule"/>
</dbReference>